<dbReference type="PANTHER" id="PTHR43872:SF1">
    <property type="entry name" value="MONOOXYGENASE, PUTATIVE (AFU_ORTHOLOGUE AFUA_8G02570)-RELATED"/>
    <property type="match status" value="1"/>
</dbReference>
<dbReference type="EMBL" id="CP065748">
    <property type="protein sequence ID" value="QPS83236.1"/>
    <property type="molecule type" value="Genomic_DNA"/>
</dbReference>
<evidence type="ECO:0000256" key="4">
    <source>
        <dbReference type="ARBA" id="ARBA00022827"/>
    </source>
</evidence>
<reference evidence="8 9" key="1">
    <citation type="submission" date="2020-12" db="EMBL/GenBank/DDBJ databases">
        <title>FDA dAtabase for Regulatory Grade micrObial Sequences (FDA-ARGOS): Supporting development and validation of Infectious Disease Dx tests.</title>
        <authorList>
            <person name="Sproer C."/>
            <person name="Gronow S."/>
            <person name="Severitt S."/>
            <person name="Schroder I."/>
            <person name="Tallon L."/>
            <person name="Sadzewicz L."/>
            <person name="Zhao X."/>
            <person name="Boylan J."/>
            <person name="Ott S."/>
            <person name="Bowen H."/>
            <person name="Vavikolanu K."/>
            <person name="Mehta A."/>
            <person name="Aluvathingal J."/>
            <person name="Nadendla S."/>
            <person name="Lowell S."/>
            <person name="Myers T."/>
            <person name="Yan Y."/>
            <person name="Sichtig H."/>
        </authorList>
    </citation>
    <scope>NUCLEOTIDE SEQUENCE [LARGE SCALE GENOMIC DNA]</scope>
    <source>
        <strain evidence="8 9">FDAARGOS_890</strain>
    </source>
</reference>
<evidence type="ECO:0000256" key="7">
    <source>
        <dbReference type="ARBA" id="ARBA00023033"/>
    </source>
</evidence>
<keyword evidence="5" id="KW-0521">NADP</keyword>
<comment type="cofactor">
    <cofactor evidence="1">
        <name>FAD</name>
        <dbReference type="ChEBI" id="CHEBI:57692"/>
    </cofactor>
</comment>
<name>A0A7T2YWA0_9BURK</name>
<evidence type="ECO:0000256" key="6">
    <source>
        <dbReference type="ARBA" id="ARBA00023002"/>
    </source>
</evidence>
<dbReference type="Proteomes" id="UP000595064">
    <property type="component" value="Chromosome"/>
</dbReference>
<dbReference type="Pfam" id="PF13738">
    <property type="entry name" value="Pyr_redox_3"/>
    <property type="match status" value="1"/>
</dbReference>
<evidence type="ECO:0000256" key="5">
    <source>
        <dbReference type="ARBA" id="ARBA00022857"/>
    </source>
</evidence>
<evidence type="ECO:0000256" key="1">
    <source>
        <dbReference type="ARBA" id="ARBA00001974"/>
    </source>
</evidence>
<dbReference type="FunFam" id="3.50.50.60:FF:000384">
    <property type="entry name" value="FAD-containing monooxygenase MymA"/>
    <property type="match status" value="1"/>
</dbReference>
<evidence type="ECO:0000256" key="3">
    <source>
        <dbReference type="ARBA" id="ARBA00022630"/>
    </source>
</evidence>
<gene>
    <name evidence="8" type="ORF">I6G47_09265</name>
</gene>
<keyword evidence="6" id="KW-0560">Oxidoreductase</keyword>
<dbReference type="PRINTS" id="PR00469">
    <property type="entry name" value="PNDRDTASEII"/>
</dbReference>
<dbReference type="Gene3D" id="3.50.50.60">
    <property type="entry name" value="FAD/NAD(P)-binding domain"/>
    <property type="match status" value="2"/>
</dbReference>
<dbReference type="SUPFAM" id="SSF51905">
    <property type="entry name" value="FAD/NAD(P)-binding domain"/>
    <property type="match status" value="1"/>
</dbReference>
<dbReference type="FunFam" id="3.50.50.60:FF:000228">
    <property type="entry name" value="FAD-containing monooxygenase EthA"/>
    <property type="match status" value="1"/>
</dbReference>
<dbReference type="InterPro" id="IPR036188">
    <property type="entry name" value="FAD/NAD-bd_sf"/>
</dbReference>
<dbReference type="RefSeq" id="WP_016445441.1">
    <property type="nucleotide sequence ID" value="NZ_AP025556.1"/>
</dbReference>
<evidence type="ECO:0000256" key="2">
    <source>
        <dbReference type="ARBA" id="ARBA00010139"/>
    </source>
</evidence>
<proteinExistence type="inferred from homology"/>
<organism evidence="8 9">
    <name type="scientific">Delftia lacustris</name>
    <dbReference type="NCBI Taxonomy" id="558537"/>
    <lineage>
        <taxon>Bacteria</taxon>
        <taxon>Pseudomonadati</taxon>
        <taxon>Pseudomonadota</taxon>
        <taxon>Betaproteobacteria</taxon>
        <taxon>Burkholderiales</taxon>
        <taxon>Comamonadaceae</taxon>
        <taxon>Delftia</taxon>
    </lineage>
</organism>
<dbReference type="PANTHER" id="PTHR43872">
    <property type="entry name" value="MONOOXYGENASE, PUTATIVE (AFU_ORTHOLOGUE AFUA_8G02570)-RELATED"/>
    <property type="match status" value="1"/>
</dbReference>
<sequence>MLSQSAPLDEPLDVLIIGAGVSGIGLAAYLRRKQPGKRFSILEARERIGGTWDLFKYPGIRSDSDLYTFGFDFKPWVKNKTLADARDILEYLRETVEEFDLGPVIQYQQQVESADWLSGEGLWAVRVRDGIGGDVRTVRTRWLFSAGGYYRYDQGYSPRFEGSERFKGRIVHPQHWPEDLDYCGKRVVVIGSGATAVTLIPAMADQVAHITMLQRTPSYIINQPATDSVAGFLQKILPAQTAYSLTRYKNARITLGFWSFCQRFPKLARKLLVGLVRRDLPKGYPVDVHFNPPYNPWDQRLCSVPDGDLFKCLSSGKASVVTDQIETFTESGILLKSGKEIEADIIVTATGLNVQLFGGVALRKDGQPVVLSETLAYKGMMLSGVPNFAFAVGYTNSSWTLKVCLLCDHFCRLLAYMDEHRHAVCEAQAPEGIETRPLLDFGAGYVQRALHSVPRQGPGEPWVMSMDYFRDVKLLRRGRVAEKCLAFSPAPGASSQAPLDLRLSKARA</sequence>
<keyword evidence="7" id="KW-0503">Monooxygenase</keyword>
<dbReference type="GeneID" id="83663262"/>
<keyword evidence="3" id="KW-0285">Flavoprotein</keyword>
<comment type="similarity">
    <text evidence="2">Belongs to the FAD-binding monooxygenase family.</text>
</comment>
<dbReference type="InterPro" id="IPR051820">
    <property type="entry name" value="FAD-binding_MO"/>
</dbReference>
<protein>
    <submittedName>
        <fullName evidence="8">NAD(P)/FAD-dependent oxidoreductase</fullName>
    </submittedName>
</protein>
<dbReference type="KEGG" id="dla:I6G47_09265"/>
<dbReference type="GO" id="GO:0004497">
    <property type="term" value="F:monooxygenase activity"/>
    <property type="evidence" value="ECO:0007669"/>
    <property type="project" value="UniProtKB-KW"/>
</dbReference>
<keyword evidence="9" id="KW-1185">Reference proteome</keyword>
<keyword evidence="4" id="KW-0274">FAD</keyword>
<accession>A0A7T2YWA0</accession>
<evidence type="ECO:0000313" key="9">
    <source>
        <dbReference type="Proteomes" id="UP000595064"/>
    </source>
</evidence>
<dbReference type="AlphaFoldDB" id="A0A7T2YWA0"/>
<evidence type="ECO:0000313" key="8">
    <source>
        <dbReference type="EMBL" id="QPS83236.1"/>
    </source>
</evidence>